<gene>
    <name evidence="2" type="ORF">SVIM_LOCUS504066</name>
</gene>
<feature type="region of interest" description="Disordered" evidence="1">
    <location>
        <begin position="1"/>
        <end position="41"/>
    </location>
</feature>
<name>A0A6N2NHM1_SALVM</name>
<evidence type="ECO:0000256" key="1">
    <source>
        <dbReference type="SAM" id="MobiDB-lite"/>
    </source>
</evidence>
<dbReference type="AlphaFoldDB" id="A0A6N2NHM1"/>
<proteinExistence type="predicted"/>
<organism evidence="2">
    <name type="scientific">Salix viminalis</name>
    <name type="common">Common osier</name>
    <name type="synonym">Basket willow</name>
    <dbReference type="NCBI Taxonomy" id="40686"/>
    <lineage>
        <taxon>Eukaryota</taxon>
        <taxon>Viridiplantae</taxon>
        <taxon>Streptophyta</taxon>
        <taxon>Embryophyta</taxon>
        <taxon>Tracheophyta</taxon>
        <taxon>Spermatophyta</taxon>
        <taxon>Magnoliopsida</taxon>
        <taxon>eudicotyledons</taxon>
        <taxon>Gunneridae</taxon>
        <taxon>Pentapetalae</taxon>
        <taxon>rosids</taxon>
        <taxon>fabids</taxon>
        <taxon>Malpighiales</taxon>
        <taxon>Salicaceae</taxon>
        <taxon>Saliceae</taxon>
        <taxon>Salix</taxon>
    </lineage>
</organism>
<dbReference type="EMBL" id="CAADRP010002296">
    <property type="protein sequence ID" value="VFU65649.1"/>
    <property type="molecule type" value="Genomic_DNA"/>
</dbReference>
<accession>A0A6N2NHM1</accession>
<reference evidence="2" key="1">
    <citation type="submission" date="2019-03" db="EMBL/GenBank/DDBJ databases">
        <authorList>
            <person name="Mank J."/>
            <person name="Almeida P."/>
        </authorList>
    </citation>
    <scope>NUCLEOTIDE SEQUENCE</scope>
    <source>
        <strain evidence="2">78183</strain>
    </source>
</reference>
<evidence type="ECO:0000313" key="2">
    <source>
        <dbReference type="EMBL" id="VFU65649.1"/>
    </source>
</evidence>
<protein>
    <submittedName>
        <fullName evidence="2">Uncharacterized protein</fullName>
    </submittedName>
</protein>
<sequence length="76" mass="8675">MKRKEIGKPSKYRQGNQVDSKSSDNNKILLKPPLSRKTPLHPPLVSRCTIFRSALQSPCSCVVCRLRGRGKREERL</sequence>
<feature type="compositionally biased region" description="Polar residues" evidence="1">
    <location>
        <begin position="13"/>
        <end position="26"/>
    </location>
</feature>